<reference evidence="2 3" key="1">
    <citation type="submission" date="2019-01" db="EMBL/GenBank/DDBJ databases">
        <title>Nuclear Genome Assembly of the Microalgal Biofuel strain Nannochloropsis salina CCMP1776.</title>
        <authorList>
            <person name="Hovde B."/>
        </authorList>
    </citation>
    <scope>NUCLEOTIDE SEQUENCE [LARGE SCALE GENOMIC DNA]</scope>
    <source>
        <strain evidence="2 3">CCMP1776</strain>
    </source>
</reference>
<accession>A0A4D9CZU3</accession>
<comment type="caution">
    <text evidence="2">The sequence shown here is derived from an EMBL/GenBank/DDBJ whole genome shotgun (WGS) entry which is preliminary data.</text>
</comment>
<organism evidence="2 3">
    <name type="scientific">Nannochloropsis salina CCMP1776</name>
    <dbReference type="NCBI Taxonomy" id="1027361"/>
    <lineage>
        <taxon>Eukaryota</taxon>
        <taxon>Sar</taxon>
        <taxon>Stramenopiles</taxon>
        <taxon>Ochrophyta</taxon>
        <taxon>Eustigmatophyceae</taxon>
        <taxon>Eustigmatales</taxon>
        <taxon>Monodopsidaceae</taxon>
        <taxon>Microchloropsis</taxon>
        <taxon>Microchloropsis salina</taxon>
    </lineage>
</organism>
<dbReference type="AlphaFoldDB" id="A0A4D9CZU3"/>
<gene>
    <name evidence="2" type="ORF">NSK_003934</name>
</gene>
<evidence type="ECO:0000313" key="2">
    <source>
        <dbReference type="EMBL" id="TFJ84902.1"/>
    </source>
</evidence>
<keyword evidence="3" id="KW-1185">Reference proteome</keyword>
<feature type="region of interest" description="Disordered" evidence="1">
    <location>
        <begin position="73"/>
        <end position="138"/>
    </location>
</feature>
<proteinExistence type="predicted"/>
<dbReference type="Proteomes" id="UP000355283">
    <property type="component" value="Unassembled WGS sequence"/>
</dbReference>
<dbReference type="OrthoDB" id="10430594at2759"/>
<protein>
    <submittedName>
        <fullName evidence="2">Uncharacterized protein</fullName>
    </submittedName>
</protein>
<sequence>MTYKRPTINITVCRKTKRHRAPSHALGDAFLLVWASLLVLVAPPPARASLLPRSSTECVSRARAVQPRWRKRLWGVRGGQSGENDSFPSATPPGGDPVGAPPPAPSTPSPGLADRPTTEAWSERPREEETGEDGMDACGWTEGEEIVLVKLHKASTWGQVLQAAGCIESIRDIPDFHMRITHASLSEAMLAARALERLATVVMAVGGDMPTSDGQTAGEAVRQEAGQDRRAEQLWECATCHLADLGIADLSRLVHALAVLRIGDPEGWDAKALAHTVKHVSRLGWEAAWWREGALRACRGQLAGLEVKDLANVAEVVVLWGKGGKEGGTEEAGETEVLLLEMLVCAEARRSDLQGTPLVEIFHCFAVHNFRNASGFMERALPEILARNGWEAGGDEFSVAEWIRLLWSYTALRQAGGEMEEGEGASNSNTSLAWSLATLSHPDGDLLPVITSFLLEMGLGVLSLPELATMTWALATMGEARSTFFDRVVMILEAHHACLPLQDLALSLWALGIAGYDSLALFPGFGTADRAFTQEGKEGAGEGGWTRERQEELHAMRPSEEVKLLWALGKLLPANVCSPPVDGSSRERSLREEVVEALILDLGPKLATFSSQDMVQTLSAIARLYGPSACVSPSTKKLLEHLCNLMPGWLPSLTDLALAQLLFIYARLHYPVDGIWDTLKEEVERRLKASLDLAEKGARSEDREEEGDSLFHLARCQALLGMWKRAGIESP</sequence>
<feature type="compositionally biased region" description="Pro residues" evidence="1">
    <location>
        <begin position="90"/>
        <end position="108"/>
    </location>
</feature>
<evidence type="ECO:0000313" key="3">
    <source>
        <dbReference type="Proteomes" id="UP000355283"/>
    </source>
</evidence>
<evidence type="ECO:0000256" key="1">
    <source>
        <dbReference type="SAM" id="MobiDB-lite"/>
    </source>
</evidence>
<dbReference type="EMBL" id="SDOX01000017">
    <property type="protein sequence ID" value="TFJ84902.1"/>
    <property type="molecule type" value="Genomic_DNA"/>
</dbReference>
<name>A0A4D9CZU3_9STRA</name>